<accession>A0AAE0VQQ8</accession>
<evidence type="ECO:0000313" key="2">
    <source>
        <dbReference type="EMBL" id="KAK3586489.1"/>
    </source>
</evidence>
<protein>
    <submittedName>
        <fullName evidence="1">Uncharacterized protein</fullName>
    </submittedName>
</protein>
<sequence>MAELRQAEVLAEQSIASPDTTDFSTLHTILDEVKQLNDKVKVENSKQNQDSNSAILVLTTIINHLAGIATSRNRKTVPPLLVLVVVVSVHHEQFAAHATHSVTIVII</sequence>
<comment type="caution">
    <text evidence="1">The sequence shown here is derived from an EMBL/GenBank/DDBJ whole genome shotgun (WGS) entry which is preliminary data.</text>
</comment>
<reference evidence="1" key="3">
    <citation type="submission" date="2023-05" db="EMBL/GenBank/DDBJ databases">
        <authorList>
            <person name="Smith C.H."/>
        </authorList>
    </citation>
    <scope>NUCLEOTIDE SEQUENCE</scope>
    <source>
        <strain evidence="1">CHS0354</strain>
        <tissue evidence="1">Mantle</tissue>
    </source>
</reference>
<reference evidence="1" key="2">
    <citation type="journal article" date="2021" name="Genome Biol. Evol.">
        <title>Developing a high-quality reference genome for a parasitic bivalve with doubly uniparental inheritance (Bivalvia: Unionida).</title>
        <authorList>
            <person name="Smith C.H."/>
        </authorList>
    </citation>
    <scope>NUCLEOTIDE SEQUENCE</scope>
    <source>
        <strain evidence="1">CHS0354</strain>
        <tissue evidence="1">Mantle</tissue>
    </source>
</reference>
<dbReference type="AlphaFoldDB" id="A0AAE0VQQ8"/>
<gene>
    <name evidence="1" type="ORF">CHS0354_016911</name>
    <name evidence="2" type="ORF">CHS0354_016914</name>
</gene>
<evidence type="ECO:0000313" key="3">
    <source>
        <dbReference type="Proteomes" id="UP001195483"/>
    </source>
</evidence>
<dbReference type="Proteomes" id="UP001195483">
    <property type="component" value="Unassembled WGS sequence"/>
</dbReference>
<dbReference type="EMBL" id="JAEAOA010001038">
    <property type="protein sequence ID" value="KAK3586486.1"/>
    <property type="molecule type" value="Genomic_DNA"/>
</dbReference>
<name>A0AAE0VQQ8_9BIVA</name>
<reference evidence="1" key="1">
    <citation type="journal article" date="2021" name="Genome Biol. Evol.">
        <title>A High-Quality Reference Genome for a Parasitic Bivalve with Doubly Uniparental Inheritance (Bivalvia: Unionida).</title>
        <authorList>
            <person name="Smith C.H."/>
        </authorList>
    </citation>
    <scope>NUCLEOTIDE SEQUENCE</scope>
    <source>
        <strain evidence="1">CHS0354</strain>
    </source>
</reference>
<organism evidence="1 3">
    <name type="scientific">Potamilus streckersoni</name>
    <dbReference type="NCBI Taxonomy" id="2493646"/>
    <lineage>
        <taxon>Eukaryota</taxon>
        <taxon>Metazoa</taxon>
        <taxon>Spiralia</taxon>
        <taxon>Lophotrochozoa</taxon>
        <taxon>Mollusca</taxon>
        <taxon>Bivalvia</taxon>
        <taxon>Autobranchia</taxon>
        <taxon>Heteroconchia</taxon>
        <taxon>Palaeoheterodonta</taxon>
        <taxon>Unionida</taxon>
        <taxon>Unionoidea</taxon>
        <taxon>Unionidae</taxon>
        <taxon>Ambleminae</taxon>
        <taxon>Lampsilini</taxon>
        <taxon>Potamilus</taxon>
    </lineage>
</organism>
<keyword evidence="3" id="KW-1185">Reference proteome</keyword>
<dbReference type="EMBL" id="JAEAOA010001038">
    <property type="protein sequence ID" value="KAK3586489.1"/>
    <property type="molecule type" value="Genomic_DNA"/>
</dbReference>
<evidence type="ECO:0000313" key="1">
    <source>
        <dbReference type="EMBL" id="KAK3586486.1"/>
    </source>
</evidence>
<proteinExistence type="predicted"/>